<dbReference type="Proteomes" id="UP000826195">
    <property type="component" value="Unassembled WGS sequence"/>
</dbReference>
<dbReference type="AlphaFoldDB" id="A0AAV7IBD1"/>
<comment type="caution">
    <text evidence="2">The sequence shown here is derived from an EMBL/GenBank/DDBJ whole genome shotgun (WGS) entry which is preliminary data.</text>
</comment>
<evidence type="ECO:0000313" key="2">
    <source>
        <dbReference type="EMBL" id="KAH0550085.1"/>
    </source>
</evidence>
<evidence type="ECO:0000313" key="3">
    <source>
        <dbReference type="Proteomes" id="UP000826195"/>
    </source>
</evidence>
<sequence length="101" mass="11099">MTRGESGSGSRTRAGASMVVRRRRRPDTIITARYLCRLRLGGETTSDVKGKENAGTRVGVLMLPVGTIPGILSNIRPKTVYVGTALLWNRKRTKMKIKSNV</sequence>
<protein>
    <submittedName>
        <fullName evidence="2">Uncharacterized protein</fullName>
    </submittedName>
</protein>
<reference evidence="2 3" key="1">
    <citation type="journal article" date="2021" name="J. Hered.">
        <title>A chromosome-level genome assembly of the parasitoid wasp, Cotesia glomerata (Hymenoptera: Braconidae).</title>
        <authorList>
            <person name="Pinto B.J."/>
            <person name="Weis J.J."/>
            <person name="Gamble T."/>
            <person name="Ode P.J."/>
            <person name="Paul R."/>
            <person name="Zaspel J.M."/>
        </authorList>
    </citation>
    <scope>NUCLEOTIDE SEQUENCE [LARGE SCALE GENOMIC DNA]</scope>
    <source>
        <strain evidence="2">CgM1</strain>
    </source>
</reference>
<accession>A0AAV7IBD1</accession>
<name>A0AAV7IBD1_COTGL</name>
<gene>
    <name evidence="2" type="ORF">KQX54_017339</name>
</gene>
<proteinExistence type="predicted"/>
<feature type="compositionally biased region" description="Low complexity" evidence="1">
    <location>
        <begin position="1"/>
        <end position="17"/>
    </location>
</feature>
<feature type="region of interest" description="Disordered" evidence="1">
    <location>
        <begin position="1"/>
        <end position="22"/>
    </location>
</feature>
<evidence type="ECO:0000256" key="1">
    <source>
        <dbReference type="SAM" id="MobiDB-lite"/>
    </source>
</evidence>
<keyword evidence="3" id="KW-1185">Reference proteome</keyword>
<organism evidence="2 3">
    <name type="scientific">Cotesia glomerata</name>
    <name type="common">Lepidopteran parasitic wasp</name>
    <name type="synonym">Apanteles glomeratus</name>
    <dbReference type="NCBI Taxonomy" id="32391"/>
    <lineage>
        <taxon>Eukaryota</taxon>
        <taxon>Metazoa</taxon>
        <taxon>Ecdysozoa</taxon>
        <taxon>Arthropoda</taxon>
        <taxon>Hexapoda</taxon>
        <taxon>Insecta</taxon>
        <taxon>Pterygota</taxon>
        <taxon>Neoptera</taxon>
        <taxon>Endopterygota</taxon>
        <taxon>Hymenoptera</taxon>
        <taxon>Apocrita</taxon>
        <taxon>Ichneumonoidea</taxon>
        <taxon>Braconidae</taxon>
        <taxon>Microgastrinae</taxon>
        <taxon>Cotesia</taxon>
    </lineage>
</organism>
<dbReference type="EMBL" id="JAHXZJ010001864">
    <property type="protein sequence ID" value="KAH0550085.1"/>
    <property type="molecule type" value="Genomic_DNA"/>
</dbReference>